<feature type="region of interest" description="Disordered" evidence="1">
    <location>
        <begin position="1"/>
        <end position="33"/>
    </location>
</feature>
<protein>
    <recommendedName>
        <fullName evidence="2">Aminoglycoside phosphotransferase domain-containing protein</fullName>
    </recommendedName>
</protein>
<evidence type="ECO:0000313" key="3">
    <source>
        <dbReference type="EMBL" id="ABC37154.1"/>
    </source>
</evidence>
<reference evidence="3 4" key="1">
    <citation type="journal article" date="2005" name="BMC Genomics">
        <title>Bacterial genome adaptation to niches: divergence of the potential virulence genes in three Burkholderia species of different survival strategies.</title>
        <authorList>
            <person name="Kim H.S."/>
            <person name="Schell M.A."/>
            <person name="Yu Y."/>
            <person name="Ulrich R.L."/>
            <person name="Sarria S.H."/>
            <person name="Nierman W.C."/>
            <person name="DeShazer D."/>
        </authorList>
    </citation>
    <scope>NUCLEOTIDE SEQUENCE [LARGE SCALE GENOMIC DNA]</scope>
    <source>
        <strain evidence="4">ATCC 700388 / DSM 13276 / CCUG 48851 / CIP 106301 / E264</strain>
    </source>
</reference>
<sequence>MPRPRNRTVTAASRIPGEAGKRTAWRAAGPRRRELTRDASKKSWGIIWQDVPPPRLSMTQPPADSRLARLAAWLATFADRYALDLASLAPASADASFRRYFRVASAASPGGTAIAVDAPPPEKCREFAQIAQLLDAAGVHVPRVLEHDFDAGFMLVTDLGTRSYLSALDPAAPAAARPLMRDALDALIRWQLASREGVLPPFDEAFLRREMELMPEWYVGRHLGKTLPADARGALERTFALLIASAKAQPQGYMLRDFMPRNLMLAEPNPGVLDFQDAVYGPLTYDVVSLMRDAFISWDEEFELDCFAYYWEKAKKAGLPVEADFGEFYRQLEWMGLQRHIKVLGLFARINYRDHKPHYLADLPRFLGYARRVALRYRPLAPFARLLDDLEDKTAEVGYTF</sequence>
<name>Q2T118_BURTA</name>
<dbReference type="Gene3D" id="3.30.200.20">
    <property type="entry name" value="Phosphorylase Kinase, domain 1"/>
    <property type="match status" value="1"/>
</dbReference>
<dbReference type="KEGG" id="bte:BTH_I0574"/>
<dbReference type="InterPro" id="IPR011009">
    <property type="entry name" value="Kinase-like_dom_sf"/>
</dbReference>
<accession>Q2T118</accession>
<dbReference type="EMBL" id="CP000086">
    <property type="protein sequence ID" value="ABC37154.1"/>
    <property type="molecule type" value="Genomic_DNA"/>
</dbReference>
<evidence type="ECO:0000313" key="4">
    <source>
        <dbReference type="Proteomes" id="UP000001930"/>
    </source>
</evidence>
<evidence type="ECO:0000256" key="1">
    <source>
        <dbReference type="SAM" id="MobiDB-lite"/>
    </source>
</evidence>
<dbReference type="Gene3D" id="3.90.1200.10">
    <property type="match status" value="1"/>
</dbReference>
<dbReference type="InterPro" id="IPR002575">
    <property type="entry name" value="Aminoglycoside_PTrfase"/>
</dbReference>
<dbReference type="Pfam" id="PF01636">
    <property type="entry name" value="APH"/>
    <property type="match status" value="1"/>
</dbReference>
<gene>
    <name evidence="3" type="ordered locus">BTH_I0574</name>
</gene>
<dbReference type="SUPFAM" id="SSF56112">
    <property type="entry name" value="Protein kinase-like (PK-like)"/>
    <property type="match status" value="1"/>
</dbReference>
<dbReference type="Proteomes" id="UP000001930">
    <property type="component" value="Chromosome I"/>
</dbReference>
<dbReference type="HOGENOM" id="CLU_021467_1_0_4"/>
<organism evidence="3 4">
    <name type="scientific">Burkholderia thailandensis (strain ATCC 700388 / DSM 13276 / CCUG 48851 / CIP 106301 / E264)</name>
    <dbReference type="NCBI Taxonomy" id="271848"/>
    <lineage>
        <taxon>Bacteria</taxon>
        <taxon>Pseudomonadati</taxon>
        <taxon>Pseudomonadota</taxon>
        <taxon>Betaproteobacteria</taxon>
        <taxon>Burkholderiales</taxon>
        <taxon>Burkholderiaceae</taxon>
        <taxon>Burkholderia</taxon>
        <taxon>pseudomallei group</taxon>
    </lineage>
</organism>
<evidence type="ECO:0000259" key="2">
    <source>
        <dbReference type="Pfam" id="PF01636"/>
    </source>
</evidence>
<proteinExistence type="predicted"/>
<dbReference type="AlphaFoldDB" id="Q2T118"/>
<feature type="domain" description="Aminoglycoside phosphotransferase" evidence="2">
    <location>
        <begin position="88"/>
        <end position="310"/>
    </location>
</feature>
<keyword evidence="4" id="KW-1185">Reference proteome</keyword>